<feature type="domain" description="Carbohydrate kinase FGGY C-terminal" evidence="7">
    <location>
        <begin position="271"/>
        <end position="461"/>
    </location>
</feature>
<dbReference type="InterPro" id="IPR013449">
    <property type="entry name" value="Rhamnulokinase"/>
</dbReference>
<reference evidence="8 9" key="1">
    <citation type="submission" date="2021-06" db="EMBL/GenBank/DDBJ databases">
        <title>Faecalicatena sp. nov. isolated from porcine feces.</title>
        <authorList>
            <person name="Oh B.S."/>
            <person name="Lee J.H."/>
        </authorList>
    </citation>
    <scope>NUCLEOTIDE SEQUENCE [LARGE SCALE GENOMIC DNA]</scope>
    <source>
        <strain evidence="8 9">AGMB00832</strain>
    </source>
</reference>
<dbReference type="Pfam" id="PF02782">
    <property type="entry name" value="FGGY_C"/>
    <property type="match status" value="1"/>
</dbReference>
<keyword evidence="1" id="KW-0808">Transferase</keyword>
<evidence type="ECO:0000313" key="9">
    <source>
        <dbReference type="Proteomes" id="UP000723714"/>
    </source>
</evidence>
<feature type="domain" description="Carbohydrate kinase FGGY N-terminal" evidence="6">
    <location>
        <begin position="21"/>
        <end position="260"/>
    </location>
</feature>
<evidence type="ECO:0000259" key="7">
    <source>
        <dbReference type="Pfam" id="PF02782"/>
    </source>
</evidence>
<evidence type="ECO:0000259" key="6">
    <source>
        <dbReference type="Pfam" id="PF00370"/>
    </source>
</evidence>
<accession>A0ABS6D1I7</accession>
<dbReference type="Pfam" id="PF00370">
    <property type="entry name" value="FGGY_N"/>
    <property type="match status" value="1"/>
</dbReference>
<keyword evidence="5" id="KW-1015">Disulfide bond</keyword>
<keyword evidence="2" id="KW-0547">Nucleotide-binding</keyword>
<proteinExistence type="predicted"/>
<evidence type="ECO:0000256" key="5">
    <source>
        <dbReference type="ARBA" id="ARBA00023157"/>
    </source>
</evidence>
<evidence type="ECO:0000256" key="4">
    <source>
        <dbReference type="ARBA" id="ARBA00022840"/>
    </source>
</evidence>
<gene>
    <name evidence="8" type="ORF">HGO97_004475</name>
</gene>
<protein>
    <submittedName>
        <fullName evidence="8">Rhamnulokinase</fullName>
    </submittedName>
</protein>
<name>A0ABS6D1I7_9FIRM</name>
<dbReference type="InterPro" id="IPR018485">
    <property type="entry name" value="FGGY_C"/>
</dbReference>
<dbReference type="PANTHER" id="PTHR10196:SF93">
    <property type="entry name" value="L-RHAMNULOKINASE"/>
    <property type="match status" value="1"/>
</dbReference>
<evidence type="ECO:0000256" key="2">
    <source>
        <dbReference type="ARBA" id="ARBA00022741"/>
    </source>
</evidence>
<dbReference type="InterPro" id="IPR018484">
    <property type="entry name" value="FGGY_N"/>
</dbReference>
<keyword evidence="4" id="KW-0067">ATP-binding</keyword>
<dbReference type="PIRSF" id="PIRSF000538">
    <property type="entry name" value="GlpK"/>
    <property type="match status" value="1"/>
</dbReference>
<comment type="caution">
    <text evidence="8">The sequence shown here is derived from an EMBL/GenBank/DDBJ whole genome shotgun (WGS) entry which is preliminary data.</text>
</comment>
<evidence type="ECO:0000256" key="1">
    <source>
        <dbReference type="ARBA" id="ARBA00022679"/>
    </source>
</evidence>
<keyword evidence="3" id="KW-0418">Kinase</keyword>
<organism evidence="8 9">
    <name type="scientific">Faecalicatena faecalis</name>
    <dbReference type="NCBI Taxonomy" id="2726362"/>
    <lineage>
        <taxon>Bacteria</taxon>
        <taxon>Bacillati</taxon>
        <taxon>Bacillota</taxon>
        <taxon>Clostridia</taxon>
        <taxon>Lachnospirales</taxon>
        <taxon>Lachnospiraceae</taxon>
        <taxon>Faecalicatena</taxon>
    </lineage>
</organism>
<dbReference type="Proteomes" id="UP000723714">
    <property type="component" value="Unassembled WGS sequence"/>
</dbReference>
<keyword evidence="9" id="KW-1185">Reference proteome</keyword>
<dbReference type="PANTHER" id="PTHR10196">
    <property type="entry name" value="SUGAR KINASE"/>
    <property type="match status" value="1"/>
</dbReference>
<sequence length="505" mass="56885">MDIPWLILKGGRCVSSEKKQVLAFDFGASSGRAILGTLEDGKIHMEEVYRFSNDPVIIGKTMYWDTLRQFFEIKQGIIKAKQKGGFDSIGIDTWGVDFGLLDEHGVLLESAVHYRDDRTLGMQEEVFKAIPKDELYDLTGNQFENFNTVFQLYSLVQKRPWLLERADKLLLTPDLFNYFLTGEKKAEYTMSTTTQLMDARNKVWSDKIMDALQIPKEIFPEIVPSGTVVGMLSDEICEELGIQPAKVIAVASHDTQSAVVAVPTQEEDFMFISCGTWSLFGTELKAPIIGEKSLECNVSNEGGYGNTTTLLKNIIGLWLAQESRRQWIREGQEYSFGELEQMAREAEPFQSFIDPDAPEFVPAGNIPERIREFCRKTGQKVPETIGEIMCCINQSLALKYRYALEQIESCTGKHYPTIHMIGGGIQSKLLCQMTAGANGRKVIAGPVEATALGNIAVQFMSLGEIRDMNEARQIIADSEKTYEYIPQDEEKWNAAYEKFKTIIQN</sequence>
<dbReference type="CDD" id="cd07771">
    <property type="entry name" value="ASKHA_NBD_FGGY_RhaB-like"/>
    <property type="match status" value="1"/>
</dbReference>
<evidence type="ECO:0000256" key="3">
    <source>
        <dbReference type="ARBA" id="ARBA00022777"/>
    </source>
</evidence>
<evidence type="ECO:0000313" key="8">
    <source>
        <dbReference type="EMBL" id="MBU3875067.1"/>
    </source>
</evidence>
<dbReference type="EMBL" id="JABACJ020000003">
    <property type="protein sequence ID" value="MBU3875067.1"/>
    <property type="molecule type" value="Genomic_DNA"/>
</dbReference>
<dbReference type="InterPro" id="IPR000577">
    <property type="entry name" value="Carb_kinase_FGGY"/>
</dbReference>